<comment type="caution">
    <text evidence="2">The sequence shown here is derived from an EMBL/GenBank/DDBJ whole genome shotgun (WGS) entry which is preliminary data.</text>
</comment>
<keyword evidence="1" id="KW-0175">Coiled coil</keyword>
<evidence type="ECO:0000313" key="2">
    <source>
        <dbReference type="EMBL" id="KAA6378557.1"/>
    </source>
</evidence>
<feature type="coiled-coil region" evidence="1">
    <location>
        <begin position="13"/>
        <end position="88"/>
    </location>
</feature>
<reference evidence="2 3" key="1">
    <citation type="submission" date="2019-03" db="EMBL/GenBank/DDBJ databases">
        <title>Single cell metagenomics reveals metabolic interactions within the superorganism composed of flagellate Streblomastix strix and complex community of Bacteroidetes bacteria on its surface.</title>
        <authorList>
            <person name="Treitli S.C."/>
            <person name="Kolisko M."/>
            <person name="Husnik F."/>
            <person name="Keeling P."/>
            <person name="Hampl V."/>
        </authorList>
    </citation>
    <scope>NUCLEOTIDE SEQUENCE [LARGE SCALE GENOMIC DNA]</scope>
    <source>
        <strain evidence="2">ST1C</strain>
    </source>
</reference>
<dbReference type="EMBL" id="SNRW01009067">
    <property type="protein sequence ID" value="KAA6378557.1"/>
    <property type="molecule type" value="Genomic_DNA"/>
</dbReference>
<organism evidence="2 3">
    <name type="scientific">Streblomastix strix</name>
    <dbReference type="NCBI Taxonomy" id="222440"/>
    <lineage>
        <taxon>Eukaryota</taxon>
        <taxon>Metamonada</taxon>
        <taxon>Preaxostyla</taxon>
        <taxon>Oxymonadida</taxon>
        <taxon>Streblomastigidae</taxon>
        <taxon>Streblomastix</taxon>
    </lineage>
</organism>
<gene>
    <name evidence="2" type="ORF">EZS28_025917</name>
</gene>
<sequence>MRIMLTESQGEQMVHLTARCRELEKQIKETERNREHENKMKLNQVVDKERNMTLADYKAENNGLAMRIAELLKEAEESDSRMQEMEEQIHPDIWDKSILELLSSLMDLLDQLATMLSPMVMLILTNPKIFLIGSKMSKKYFLISEVRDMLNQLDIQYDSKSAKPVLEQMLLQTIKAQGYNEPKDGVTKIRQFIHNTVASDSNIIIADDNDENNEEKQ</sequence>
<proteinExistence type="predicted"/>
<dbReference type="AlphaFoldDB" id="A0A5J4V7C9"/>
<evidence type="ECO:0000313" key="3">
    <source>
        <dbReference type="Proteomes" id="UP000324800"/>
    </source>
</evidence>
<protein>
    <submittedName>
        <fullName evidence="2">Uncharacterized protein</fullName>
    </submittedName>
</protein>
<evidence type="ECO:0000256" key="1">
    <source>
        <dbReference type="SAM" id="Coils"/>
    </source>
</evidence>
<accession>A0A5J4V7C9</accession>
<dbReference type="Proteomes" id="UP000324800">
    <property type="component" value="Unassembled WGS sequence"/>
</dbReference>
<name>A0A5J4V7C9_9EUKA</name>